<dbReference type="OrthoDB" id="5370773at2759"/>
<dbReference type="PANTHER" id="PTHR33271:SF1">
    <property type="entry name" value="RMLC-LIKE JELLY ROLL PROTEIN-RELATED"/>
    <property type="match status" value="1"/>
</dbReference>
<comment type="caution">
    <text evidence="1">The sequence shown here is derived from an EMBL/GenBank/DDBJ whole genome shotgun (WGS) entry which is preliminary data.</text>
</comment>
<dbReference type="InterPro" id="IPR008579">
    <property type="entry name" value="UGlyAH_Cupin_dom"/>
</dbReference>
<keyword evidence="2" id="KW-1185">Reference proteome</keyword>
<reference evidence="2" key="1">
    <citation type="journal article" date="2020" name="Nat. Commun.">
        <title>Genome sequence of the cluster root forming white lupin.</title>
        <authorList>
            <person name="Hufnagel B."/>
            <person name="Marques A."/>
            <person name="Soriano A."/>
            <person name="Marques L."/>
            <person name="Divol F."/>
            <person name="Doumas P."/>
            <person name="Sallet E."/>
            <person name="Mancinotti D."/>
            <person name="Carrere S."/>
            <person name="Marande W."/>
            <person name="Arribat S."/>
            <person name="Keller J."/>
            <person name="Huneau C."/>
            <person name="Blein T."/>
            <person name="Aime D."/>
            <person name="Laguerre M."/>
            <person name="Taylor J."/>
            <person name="Schubert V."/>
            <person name="Nelson M."/>
            <person name="Geu-Flores F."/>
            <person name="Crespi M."/>
            <person name="Gallardo-Guerrero K."/>
            <person name="Delaux P.-M."/>
            <person name="Salse J."/>
            <person name="Berges H."/>
            <person name="Guyot R."/>
            <person name="Gouzy J."/>
            <person name="Peret B."/>
        </authorList>
    </citation>
    <scope>NUCLEOTIDE SEQUENCE [LARGE SCALE GENOMIC DNA]</scope>
    <source>
        <strain evidence="2">cv. Amiga</strain>
    </source>
</reference>
<name>A0A6A4QZH2_LUPAL</name>
<proteinExistence type="predicted"/>
<sequence>MTISEINGVQIETNPPQSKLDMVGVKNWEVWNSPVAKFTHTFTKGQETVYILEGKFLFTVEGYEETIELGVGDMANFPIDSTVTFDILEPLKAHILIEN</sequence>
<evidence type="ECO:0000313" key="2">
    <source>
        <dbReference type="Proteomes" id="UP000447434"/>
    </source>
</evidence>
<dbReference type="Proteomes" id="UP000447434">
    <property type="component" value="Chromosome 2"/>
</dbReference>
<dbReference type="InterPro" id="IPR011051">
    <property type="entry name" value="RmlC_Cupin_sf"/>
</dbReference>
<dbReference type="Pfam" id="PF05899">
    <property type="entry name" value="Cupin_3"/>
    <property type="match status" value="1"/>
</dbReference>
<protein>
    <submittedName>
        <fullName evidence="1">Putative rmlC-like jelly roll protein</fullName>
    </submittedName>
</protein>
<dbReference type="InterPro" id="IPR014710">
    <property type="entry name" value="RmlC-like_jellyroll"/>
</dbReference>
<dbReference type="SUPFAM" id="SSF51182">
    <property type="entry name" value="RmlC-like cupins"/>
    <property type="match status" value="1"/>
</dbReference>
<accession>A0A6A4QZH2</accession>
<gene>
    <name evidence="1" type="ORF">Lalb_Chr02g0149881</name>
</gene>
<dbReference type="Gene3D" id="2.60.120.10">
    <property type="entry name" value="Jelly Rolls"/>
    <property type="match status" value="1"/>
</dbReference>
<dbReference type="PANTHER" id="PTHR33271">
    <property type="entry name" value="OS04G0445200 PROTEIN"/>
    <property type="match status" value="1"/>
</dbReference>
<organism evidence="1 2">
    <name type="scientific">Lupinus albus</name>
    <name type="common">White lupine</name>
    <name type="synonym">Lupinus termis</name>
    <dbReference type="NCBI Taxonomy" id="3870"/>
    <lineage>
        <taxon>Eukaryota</taxon>
        <taxon>Viridiplantae</taxon>
        <taxon>Streptophyta</taxon>
        <taxon>Embryophyta</taxon>
        <taxon>Tracheophyta</taxon>
        <taxon>Spermatophyta</taxon>
        <taxon>Magnoliopsida</taxon>
        <taxon>eudicotyledons</taxon>
        <taxon>Gunneridae</taxon>
        <taxon>Pentapetalae</taxon>
        <taxon>rosids</taxon>
        <taxon>fabids</taxon>
        <taxon>Fabales</taxon>
        <taxon>Fabaceae</taxon>
        <taxon>Papilionoideae</taxon>
        <taxon>50 kb inversion clade</taxon>
        <taxon>genistoids sensu lato</taxon>
        <taxon>core genistoids</taxon>
        <taxon>Genisteae</taxon>
        <taxon>Lupinus</taxon>
    </lineage>
</organism>
<dbReference type="AlphaFoldDB" id="A0A6A4QZH2"/>
<dbReference type="EMBL" id="WOCE01000002">
    <property type="protein sequence ID" value="KAE9619127.1"/>
    <property type="molecule type" value="Genomic_DNA"/>
</dbReference>
<evidence type="ECO:0000313" key="1">
    <source>
        <dbReference type="EMBL" id="KAE9619127.1"/>
    </source>
</evidence>